<accession>A0A4P7NFW6</accession>
<dbReference type="EMBL" id="CP034207">
    <property type="protein sequence ID" value="QBZ60797.1"/>
    <property type="molecule type" value="Genomic_DNA"/>
</dbReference>
<dbReference type="Proteomes" id="UP000294847">
    <property type="component" value="Chromosome 4"/>
</dbReference>
<evidence type="ECO:0000313" key="1">
    <source>
        <dbReference type="EMBL" id="QBZ60797.1"/>
    </source>
</evidence>
<sequence length="273" mass="27666">MSWALRLPDSETAAAAVAASKHPSLNPPSTNTFFHTNSPTFNPNLHPSKMRFSILTAVASIPGVLAAPPLYGSSRADKIVFAPTAPRVAIGAAAVNAAAAAAAPVARAAPAAPRVQQAKEMVTALKADVEGDLADWKSGDVAKMKSKIGTVTSKVDSVSSMVSSILGDVELGGLSEADKKFALGMFADAQELASEVENSMGSIDSNNRAALKPELDILRLDLGGLLGPLLNLLMGLLNGLLGAPKEDPAGKPGGESDGLLGSLLGGLLGGLGL</sequence>
<reference evidence="1 2" key="1">
    <citation type="journal article" date="2019" name="Mol. Biol. Evol.">
        <title>Blast fungal genomes show frequent chromosomal changes, gene gains and losses, and effector gene turnover.</title>
        <authorList>
            <person name="Gomez Luciano L.B."/>
            <person name="Jason Tsai I."/>
            <person name="Chuma I."/>
            <person name="Tosa Y."/>
            <person name="Chen Y.H."/>
            <person name="Li J.Y."/>
            <person name="Li M.Y."/>
            <person name="Jade Lu M.Y."/>
            <person name="Nakayashiki H."/>
            <person name="Li W.H."/>
        </authorList>
    </citation>
    <scope>NUCLEOTIDE SEQUENCE [LARGE SCALE GENOMIC DNA]</scope>
    <source>
        <strain evidence="1">MZ5-1-6</strain>
    </source>
</reference>
<protein>
    <submittedName>
        <fullName evidence="1">Uncharacterized protein</fullName>
    </submittedName>
</protein>
<name>A0A4P7NFW6_PYROR</name>
<gene>
    <name evidence="1" type="ORF">PoMZ_07740</name>
</gene>
<proteinExistence type="predicted"/>
<dbReference type="AlphaFoldDB" id="A0A4P7NFW6"/>
<evidence type="ECO:0000313" key="2">
    <source>
        <dbReference type="Proteomes" id="UP000294847"/>
    </source>
</evidence>
<organism evidence="1 2">
    <name type="scientific">Pyricularia oryzae</name>
    <name type="common">Rice blast fungus</name>
    <name type="synonym">Magnaporthe oryzae</name>
    <dbReference type="NCBI Taxonomy" id="318829"/>
    <lineage>
        <taxon>Eukaryota</taxon>
        <taxon>Fungi</taxon>
        <taxon>Dikarya</taxon>
        <taxon>Ascomycota</taxon>
        <taxon>Pezizomycotina</taxon>
        <taxon>Sordariomycetes</taxon>
        <taxon>Sordariomycetidae</taxon>
        <taxon>Magnaporthales</taxon>
        <taxon>Pyriculariaceae</taxon>
        <taxon>Pyricularia</taxon>
    </lineage>
</organism>